<comment type="caution">
    <text evidence="1">The sequence shown here is derived from an EMBL/GenBank/DDBJ whole genome shotgun (WGS) entry which is preliminary data.</text>
</comment>
<dbReference type="EMBL" id="OCTY01000002">
    <property type="protein sequence ID" value="SOJ54946.1"/>
    <property type="molecule type" value="Genomic_DNA"/>
</dbReference>
<accession>A0A7Z7N9R4</accession>
<evidence type="ECO:0000313" key="1">
    <source>
        <dbReference type="EMBL" id="SOJ54946.1"/>
    </source>
</evidence>
<sequence>MQSQGVGNPPGGEAVIVARESVRSIQRVGVGRLQCVVAACHSHEYTGLRVGQRGRGVTGVLYGFPGGFQQQAVLRIERGRLLLADSEEIGIKARNVVKERAPLGYRPTGHAGLGVVVLVRVPAVGRNLGHQIVATQQRFPQQVR</sequence>
<organism evidence="1 2">
    <name type="scientific">Mycobacterium simulans</name>
    <dbReference type="NCBI Taxonomy" id="627089"/>
    <lineage>
        <taxon>Bacteria</taxon>
        <taxon>Bacillati</taxon>
        <taxon>Actinomycetota</taxon>
        <taxon>Actinomycetes</taxon>
        <taxon>Mycobacteriales</taxon>
        <taxon>Mycobacteriaceae</taxon>
        <taxon>Mycobacterium</taxon>
    </lineage>
</organism>
<dbReference type="Proteomes" id="UP000554965">
    <property type="component" value="Unassembled WGS sequence"/>
</dbReference>
<name>A0A7Z7N9R4_9MYCO</name>
<evidence type="ECO:0000313" key="2">
    <source>
        <dbReference type="Proteomes" id="UP000554965"/>
    </source>
</evidence>
<reference evidence="1 2" key="1">
    <citation type="submission" date="2017-10" db="EMBL/GenBank/DDBJ databases">
        <authorList>
            <consortium name="Urmite Genomes"/>
        </authorList>
    </citation>
    <scope>NUCLEOTIDE SEQUENCE [LARGE SCALE GENOMIC DNA]</scope>
    <source>
        <strain evidence="1 2">FB-527</strain>
    </source>
</reference>
<keyword evidence="2" id="KW-1185">Reference proteome</keyword>
<protein>
    <submittedName>
        <fullName evidence="1">Uncharacterized protein</fullName>
    </submittedName>
</protein>
<proteinExistence type="predicted"/>
<dbReference type="AlphaFoldDB" id="A0A7Z7N9R4"/>
<gene>
    <name evidence="1" type="ORF">MSIMFB_02437</name>
</gene>